<sequence>MSSKSCSNASSVRDNLPMCSKDEECPLINDRRHQRQFAHTCRLFPCYHGHIVRHAKLFRHKEGQISQHEGMSYGKVSTHAISSVNFSSISPDAPNAYRIYVTHGEKSYEIFGDWTNVRIHTFKRYLHQVYHIRPEAQVLILTATGKVIDDEISSVKECGIEVDCEVQLKLDIDMDEPKLKIDEL</sequence>
<dbReference type="AlphaFoldDB" id="A0A146LZB6"/>
<evidence type="ECO:0000313" key="1">
    <source>
        <dbReference type="EMBL" id="JAQ12052.1"/>
    </source>
</evidence>
<protein>
    <recommendedName>
        <fullName evidence="2">Ubiquitin-like domain-containing protein</fullName>
    </recommendedName>
</protein>
<dbReference type="SUPFAM" id="SSF54236">
    <property type="entry name" value="Ubiquitin-like"/>
    <property type="match status" value="1"/>
</dbReference>
<accession>A0A146LZB6</accession>
<dbReference type="Gene3D" id="3.10.20.90">
    <property type="entry name" value="Phosphatidylinositol 3-kinase Catalytic Subunit, Chain A, domain 1"/>
    <property type="match status" value="1"/>
</dbReference>
<name>A0A146LZB6_LYGHE</name>
<reference evidence="1" key="1">
    <citation type="journal article" date="2016" name="Gigascience">
        <title>De novo construction of an expanded transcriptome assembly for the western tarnished plant bug, Lygus hesperus.</title>
        <authorList>
            <person name="Tassone E.E."/>
            <person name="Geib S.M."/>
            <person name="Hall B."/>
            <person name="Fabrick J.A."/>
            <person name="Brent C.S."/>
            <person name="Hull J.J."/>
        </authorList>
    </citation>
    <scope>NUCLEOTIDE SEQUENCE</scope>
</reference>
<dbReference type="InterPro" id="IPR029071">
    <property type="entry name" value="Ubiquitin-like_domsf"/>
</dbReference>
<evidence type="ECO:0008006" key="2">
    <source>
        <dbReference type="Google" id="ProtNLM"/>
    </source>
</evidence>
<proteinExistence type="predicted"/>
<dbReference type="EMBL" id="GDHC01006577">
    <property type="protein sequence ID" value="JAQ12052.1"/>
    <property type="molecule type" value="Transcribed_RNA"/>
</dbReference>
<gene>
    <name evidence="1" type="ORF">g.4482</name>
</gene>
<organism evidence="1">
    <name type="scientific">Lygus hesperus</name>
    <name type="common">Western plant bug</name>
    <dbReference type="NCBI Taxonomy" id="30085"/>
    <lineage>
        <taxon>Eukaryota</taxon>
        <taxon>Metazoa</taxon>
        <taxon>Ecdysozoa</taxon>
        <taxon>Arthropoda</taxon>
        <taxon>Hexapoda</taxon>
        <taxon>Insecta</taxon>
        <taxon>Pterygota</taxon>
        <taxon>Neoptera</taxon>
        <taxon>Paraneoptera</taxon>
        <taxon>Hemiptera</taxon>
        <taxon>Heteroptera</taxon>
        <taxon>Panheteroptera</taxon>
        <taxon>Cimicomorpha</taxon>
        <taxon>Miridae</taxon>
        <taxon>Mirini</taxon>
        <taxon>Lygus</taxon>
    </lineage>
</organism>